<dbReference type="InterPro" id="IPR021354">
    <property type="entry name" value="DUF2975"/>
</dbReference>
<dbReference type="Proteomes" id="UP000275076">
    <property type="component" value="Unassembled WGS sequence"/>
</dbReference>
<reference evidence="2 3" key="1">
    <citation type="submission" date="2018-10" db="EMBL/GenBank/DDBJ databases">
        <title>Draft genome sequence of Bacillus salarius IM0101, isolated from a hypersaline soil in Inner Mongolia, China.</title>
        <authorList>
            <person name="Yamprayoonswat W."/>
            <person name="Boonvisut S."/>
            <person name="Jumpathong W."/>
            <person name="Sittihan S."/>
            <person name="Ruangsuj P."/>
            <person name="Wanthongcharoen S."/>
            <person name="Thongpramul N."/>
            <person name="Pimmason S."/>
            <person name="Yu B."/>
            <person name="Yasawong M."/>
        </authorList>
    </citation>
    <scope>NUCLEOTIDE SEQUENCE [LARGE SCALE GENOMIC DNA]</scope>
    <source>
        <strain evidence="2 3">IM0101</strain>
    </source>
</reference>
<dbReference type="OrthoDB" id="2606697at2"/>
<feature type="transmembrane region" description="Helical" evidence="1">
    <location>
        <begin position="7"/>
        <end position="30"/>
    </location>
</feature>
<keyword evidence="3" id="KW-1185">Reference proteome</keyword>
<dbReference type="RefSeq" id="WP_125555014.1">
    <property type="nucleotide sequence ID" value="NZ_RBVX01000004.1"/>
</dbReference>
<name>A0A428N737_9BACI</name>
<proteinExistence type="predicted"/>
<evidence type="ECO:0000313" key="3">
    <source>
        <dbReference type="Proteomes" id="UP000275076"/>
    </source>
</evidence>
<organism evidence="2 3">
    <name type="scientific">Salibacterium salarium</name>
    <dbReference type="NCBI Taxonomy" id="284579"/>
    <lineage>
        <taxon>Bacteria</taxon>
        <taxon>Bacillati</taxon>
        <taxon>Bacillota</taxon>
        <taxon>Bacilli</taxon>
        <taxon>Bacillales</taxon>
        <taxon>Bacillaceae</taxon>
    </lineage>
</organism>
<comment type="caution">
    <text evidence="2">The sequence shown here is derived from an EMBL/GenBank/DDBJ whole genome shotgun (WGS) entry which is preliminary data.</text>
</comment>
<protein>
    <submittedName>
        <fullName evidence="2">DUF2975 domain-containing protein</fullName>
    </submittedName>
</protein>
<accession>A0A428N737</accession>
<feature type="transmembrane region" description="Helical" evidence="1">
    <location>
        <begin position="157"/>
        <end position="180"/>
    </location>
</feature>
<dbReference type="EMBL" id="RBVX01000004">
    <property type="protein sequence ID" value="RSL34189.1"/>
    <property type="molecule type" value="Genomic_DNA"/>
</dbReference>
<evidence type="ECO:0000313" key="2">
    <source>
        <dbReference type="EMBL" id="RSL34189.1"/>
    </source>
</evidence>
<keyword evidence="1" id="KW-1133">Transmembrane helix</keyword>
<dbReference type="Pfam" id="PF11188">
    <property type="entry name" value="DUF2975"/>
    <property type="match status" value="1"/>
</dbReference>
<feature type="transmembrane region" description="Helical" evidence="1">
    <location>
        <begin position="73"/>
        <end position="94"/>
    </location>
</feature>
<dbReference type="AlphaFoldDB" id="A0A428N737"/>
<keyword evidence="1" id="KW-0472">Membrane</keyword>
<evidence type="ECO:0000256" key="1">
    <source>
        <dbReference type="SAM" id="Phobius"/>
    </source>
</evidence>
<keyword evidence="1" id="KW-0812">Transmembrane</keyword>
<feature type="transmembrane region" description="Helical" evidence="1">
    <location>
        <begin position="115"/>
        <end position="137"/>
    </location>
</feature>
<sequence length="190" mass="21047">MKPKIFFNIGAIVCSILFYLLLLIAFITLLEYVSRLWMPGSALAESFGPFTPTIAYIDITFDQQPDIYTEQSIVVISFISSITALLLALLFLWYMRKLLKNIYKDSLFMYENVSIILKLGISIMVLGSAFTYTDGLLLSKALTALDVSNAEVTFSNISYVDTVIGGGVLMIIASALKIAVNAVEENKKTI</sequence>
<gene>
    <name evidence="2" type="ORF">D7Z54_06400</name>
</gene>